<organism evidence="9 10">
    <name type="scientific">Blautia stercoris</name>
    <dbReference type="NCBI Taxonomy" id="871664"/>
    <lineage>
        <taxon>Bacteria</taxon>
        <taxon>Bacillati</taxon>
        <taxon>Bacillota</taxon>
        <taxon>Clostridia</taxon>
        <taxon>Lachnospirales</taxon>
        <taxon>Lachnospiraceae</taxon>
        <taxon>Blautia</taxon>
    </lineage>
</organism>
<feature type="binding site" evidence="6">
    <location>
        <position position="243"/>
    </location>
    <ligand>
        <name>a divalent metal cation</name>
        <dbReference type="ChEBI" id="CHEBI:60240"/>
        <label>2</label>
        <note>catalytic</note>
    </ligand>
</feature>
<dbReference type="GO" id="GO:0004239">
    <property type="term" value="F:initiator methionyl aminopeptidase activity"/>
    <property type="evidence" value="ECO:0007669"/>
    <property type="project" value="UniProtKB-EC"/>
</dbReference>
<dbReference type="CDD" id="cd01086">
    <property type="entry name" value="MetAP1"/>
    <property type="match status" value="1"/>
</dbReference>
<dbReference type="InterPro" id="IPR004027">
    <property type="entry name" value="SEC_C_motif"/>
</dbReference>
<evidence type="ECO:0000313" key="9">
    <source>
        <dbReference type="EMBL" id="MBC8627532.1"/>
    </source>
</evidence>
<dbReference type="Gene3D" id="3.90.230.10">
    <property type="entry name" value="Creatinase/methionine aminopeptidase superfamily"/>
    <property type="match status" value="1"/>
</dbReference>
<dbReference type="Pfam" id="PF02810">
    <property type="entry name" value="SEC-C"/>
    <property type="match status" value="1"/>
</dbReference>
<dbReference type="HAMAP" id="MF_01974">
    <property type="entry name" value="MetAP_1"/>
    <property type="match status" value="1"/>
</dbReference>
<dbReference type="RefSeq" id="WP_022303269.1">
    <property type="nucleotide sequence ID" value="NZ_DAWEED010000049.1"/>
</dbReference>
<keyword evidence="2 6" id="KW-0031">Aminopeptidase</keyword>
<feature type="binding site" evidence="6">
    <location>
        <position position="147"/>
    </location>
    <ligand>
        <name>a divalent metal cation</name>
        <dbReference type="ChEBI" id="CHEBI:60240"/>
        <label>2</label>
        <note>catalytic</note>
    </ligand>
</feature>
<dbReference type="NCBIfam" id="TIGR00500">
    <property type="entry name" value="met_pdase_I"/>
    <property type="match status" value="1"/>
</dbReference>
<sequence>MNQIGRNDACWCGSGRKYKKCHENFDHKLNLLHSQGLLVPSHKLIKTEAQIAEIRKSAEINVKILDYVAEHIKEGISTAEIDKWVYDITTKEGAIPAPLGYEGFPKSVCTSINNQVCHGIPSEDIILEEGDIINVDVSTILNGYYSDSSRMFCIGDVGEEKARLVRVAKECVEKGLEQVKAWGFLGDMSQAVHEHAVKNGYSVVREIGGHGVGLEFHEDPWVGYIGAAGTGMVMAPGLMFTIEPMVNMGTDEIFVDERDGWTIYTEDDMPSAQWEIMVLVTENGPEVIAW</sequence>
<feature type="binding site" evidence="6">
    <location>
        <position position="136"/>
    </location>
    <ligand>
        <name>a divalent metal cation</name>
        <dbReference type="ChEBI" id="CHEBI:60240"/>
        <label>1</label>
    </ligand>
</feature>
<reference evidence="9 10" key="1">
    <citation type="submission" date="2020-08" db="EMBL/GenBank/DDBJ databases">
        <title>Genome public.</title>
        <authorList>
            <person name="Liu C."/>
            <person name="Sun Q."/>
        </authorList>
    </citation>
    <scope>NUCLEOTIDE SEQUENCE [LARGE SCALE GENOMIC DNA]</scope>
    <source>
        <strain evidence="9 10">3_YM_SP_D4_24.mj</strain>
    </source>
</reference>
<feature type="binding site" evidence="6">
    <location>
        <position position="217"/>
    </location>
    <ligand>
        <name>substrate</name>
    </ligand>
</feature>
<comment type="function">
    <text evidence="1 6">Removes the N-terminal methionine from nascent proteins. The N-terminal methionine is often cleaved when the second residue in the primary sequence is small and uncharged (Met-Ala-, Cys, Gly, Pro, Ser, Thr, or Val). Requires deformylation of the N(alpha)-formylated initiator methionine before it can be hydrolyzed.</text>
</comment>
<gene>
    <name evidence="6" type="primary">map</name>
    <name evidence="9" type="ORF">H8712_02655</name>
</gene>
<feature type="binding site" evidence="6">
    <location>
        <position position="275"/>
    </location>
    <ligand>
        <name>a divalent metal cation</name>
        <dbReference type="ChEBI" id="CHEBI:60240"/>
        <label>1</label>
    </ligand>
</feature>
<feature type="binding site" evidence="6">
    <location>
        <position position="147"/>
    </location>
    <ligand>
        <name>a divalent metal cation</name>
        <dbReference type="ChEBI" id="CHEBI:60240"/>
        <label>1</label>
    </ligand>
</feature>
<dbReference type="PANTHER" id="PTHR43330:SF8">
    <property type="entry name" value="METHIONINE AMINOPEPTIDASE 1D, MITOCHONDRIAL"/>
    <property type="match status" value="1"/>
</dbReference>
<name>A0ABR7P807_9FIRM</name>
<dbReference type="PANTHER" id="PTHR43330">
    <property type="entry name" value="METHIONINE AMINOPEPTIDASE"/>
    <property type="match status" value="1"/>
</dbReference>
<comment type="subunit">
    <text evidence="6">Monomer.</text>
</comment>
<dbReference type="InterPro" id="IPR002467">
    <property type="entry name" value="Pept_M24A_MAP1"/>
</dbReference>
<dbReference type="Pfam" id="PF00557">
    <property type="entry name" value="Peptidase_M24"/>
    <property type="match status" value="1"/>
</dbReference>
<evidence type="ECO:0000256" key="5">
    <source>
        <dbReference type="ARBA" id="ARBA00022801"/>
    </source>
</evidence>
<dbReference type="SUPFAM" id="SSF55920">
    <property type="entry name" value="Creatinase/aminopeptidase"/>
    <property type="match status" value="1"/>
</dbReference>
<proteinExistence type="inferred from homology"/>
<evidence type="ECO:0000256" key="2">
    <source>
        <dbReference type="ARBA" id="ARBA00022438"/>
    </source>
</evidence>
<feature type="binding site" evidence="6">
    <location>
        <position position="118"/>
    </location>
    <ligand>
        <name>substrate</name>
    </ligand>
</feature>
<evidence type="ECO:0000256" key="6">
    <source>
        <dbReference type="HAMAP-Rule" id="MF_01974"/>
    </source>
</evidence>
<dbReference type="PRINTS" id="PR00599">
    <property type="entry name" value="MAPEPTIDASE"/>
</dbReference>
<keyword evidence="4 6" id="KW-0479">Metal-binding</keyword>
<accession>A0ABR7P807</accession>
<feature type="domain" description="Peptidase M24" evidence="8">
    <location>
        <begin position="53"/>
        <end position="282"/>
    </location>
</feature>
<evidence type="ECO:0000256" key="4">
    <source>
        <dbReference type="ARBA" id="ARBA00022723"/>
    </source>
</evidence>
<evidence type="ECO:0000256" key="1">
    <source>
        <dbReference type="ARBA" id="ARBA00002521"/>
    </source>
</evidence>
<evidence type="ECO:0000256" key="7">
    <source>
        <dbReference type="RuleBase" id="RU003653"/>
    </source>
</evidence>
<evidence type="ECO:0000256" key="3">
    <source>
        <dbReference type="ARBA" id="ARBA00022670"/>
    </source>
</evidence>
<comment type="catalytic activity">
    <reaction evidence="6 7">
        <text>Release of N-terminal amino acids, preferentially methionine, from peptides and arylamides.</text>
        <dbReference type="EC" id="3.4.11.18"/>
    </reaction>
</comment>
<comment type="caution">
    <text evidence="9">The sequence shown here is derived from an EMBL/GenBank/DDBJ whole genome shotgun (WGS) entry which is preliminary data.</text>
</comment>
<feature type="binding site" evidence="6">
    <location>
        <position position="275"/>
    </location>
    <ligand>
        <name>a divalent metal cation</name>
        <dbReference type="ChEBI" id="CHEBI:60240"/>
        <label>2</label>
        <note>catalytic</note>
    </ligand>
</feature>
<dbReference type="EC" id="3.4.11.18" evidence="6 7"/>
<comment type="similarity">
    <text evidence="6">Belongs to the peptidase M24A family. Methionine aminopeptidase type 1 subfamily.</text>
</comment>
<evidence type="ECO:0000313" key="10">
    <source>
        <dbReference type="Proteomes" id="UP000661649"/>
    </source>
</evidence>
<dbReference type="InterPro" id="IPR036005">
    <property type="entry name" value="Creatinase/aminopeptidase-like"/>
</dbReference>
<dbReference type="Gene3D" id="3.10.450.50">
    <property type="match status" value="1"/>
</dbReference>
<keyword evidence="5 6" id="KW-0378">Hydrolase</keyword>
<dbReference type="Proteomes" id="UP000661649">
    <property type="component" value="Unassembled WGS sequence"/>
</dbReference>
<dbReference type="InterPro" id="IPR001714">
    <property type="entry name" value="Pept_M24_MAP"/>
</dbReference>
<protein>
    <recommendedName>
        <fullName evidence="6 7">Methionine aminopeptidase</fullName>
        <shortName evidence="6">MAP</shortName>
        <shortName evidence="6">MetAP</shortName>
        <ecNumber evidence="6 7">3.4.11.18</ecNumber>
    </recommendedName>
    <alternativeName>
        <fullName evidence="6">Peptidase M</fullName>
    </alternativeName>
</protein>
<dbReference type="NCBIfam" id="NF008970">
    <property type="entry name" value="PRK12318.1"/>
    <property type="match status" value="1"/>
</dbReference>
<keyword evidence="3 6" id="KW-0645">Protease</keyword>
<keyword evidence="10" id="KW-1185">Reference proteome</keyword>
<dbReference type="SUPFAM" id="SSF103642">
    <property type="entry name" value="Sec-C motif"/>
    <property type="match status" value="1"/>
</dbReference>
<comment type="cofactor">
    <cofactor evidence="6">
        <name>Co(2+)</name>
        <dbReference type="ChEBI" id="CHEBI:48828"/>
    </cofactor>
    <cofactor evidence="6">
        <name>Zn(2+)</name>
        <dbReference type="ChEBI" id="CHEBI:29105"/>
    </cofactor>
    <cofactor evidence="6">
        <name>Mn(2+)</name>
        <dbReference type="ChEBI" id="CHEBI:29035"/>
    </cofactor>
    <cofactor evidence="6">
        <name>Fe(2+)</name>
        <dbReference type="ChEBI" id="CHEBI:29033"/>
    </cofactor>
    <text evidence="6">Binds 2 divalent metal cations per subunit. Has a high-affinity and a low affinity metal-binding site. The true nature of the physiological cofactor is under debate. The enzyme is active with cobalt, zinc, manganese or divalent iron ions. Most likely, methionine aminopeptidases function as mononuclear Fe(2+)-metalloproteases under physiological conditions, and the catalytically relevant metal-binding site has been assigned to the histidine-containing high-affinity site.</text>
</comment>
<dbReference type="EMBL" id="JACRTP010000001">
    <property type="protein sequence ID" value="MBC8627532.1"/>
    <property type="molecule type" value="Genomic_DNA"/>
</dbReference>
<evidence type="ECO:0000259" key="8">
    <source>
        <dbReference type="Pfam" id="PF00557"/>
    </source>
</evidence>
<feature type="binding site" evidence="6">
    <location>
        <position position="210"/>
    </location>
    <ligand>
        <name>a divalent metal cation</name>
        <dbReference type="ChEBI" id="CHEBI:60240"/>
        <label>2</label>
        <note>catalytic</note>
    </ligand>
</feature>
<dbReference type="InterPro" id="IPR000994">
    <property type="entry name" value="Pept_M24"/>
</dbReference>